<dbReference type="OrthoDB" id="1749428at2759"/>
<feature type="compositionally biased region" description="Basic and acidic residues" evidence="1">
    <location>
        <begin position="426"/>
        <end position="435"/>
    </location>
</feature>
<proteinExistence type="predicted"/>
<evidence type="ECO:0000313" key="4">
    <source>
        <dbReference type="Proteomes" id="UP000231279"/>
    </source>
</evidence>
<accession>A0A2G9GX55</accession>
<gene>
    <name evidence="3" type="ORF">CDL12_17825</name>
</gene>
<dbReference type="STRING" id="429701.A0A2G9GX55"/>
<dbReference type="InterPro" id="IPR018289">
    <property type="entry name" value="MULE_transposase_dom"/>
</dbReference>
<dbReference type="Proteomes" id="UP000231279">
    <property type="component" value="Unassembled WGS sequence"/>
</dbReference>
<organism evidence="3 4">
    <name type="scientific">Handroanthus impetiginosus</name>
    <dbReference type="NCBI Taxonomy" id="429701"/>
    <lineage>
        <taxon>Eukaryota</taxon>
        <taxon>Viridiplantae</taxon>
        <taxon>Streptophyta</taxon>
        <taxon>Embryophyta</taxon>
        <taxon>Tracheophyta</taxon>
        <taxon>Spermatophyta</taxon>
        <taxon>Magnoliopsida</taxon>
        <taxon>eudicotyledons</taxon>
        <taxon>Gunneridae</taxon>
        <taxon>Pentapetalae</taxon>
        <taxon>asterids</taxon>
        <taxon>lamiids</taxon>
        <taxon>Lamiales</taxon>
        <taxon>Bignoniaceae</taxon>
        <taxon>Crescentiina</taxon>
        <taxon>Tabebuia alliance</taxon>
        <taxon>Handroanthus</taxon>
    </lineage>
</organism>
<feature type="domain" description="MULE transposase" evidence="2">
    <location>
        <begin position="80"/>
        <end position="146"/>
    </location>
</feature>
<evidence type="ECO:0000256" key="1">
    <source>
        <dbReference type="SAM" id="MobiDB-lite"/>
    </source>
</evidence>
<dbReference type="AlphaFoldDB" id="A0A2G9GX55"/>
<name>A0A2G9GX55_9LAMI</name>
<evidence type="ECO:0000259" key="2">
    <source>
        <dbReference type="Pfam" id="PF10551"/>
    </source>
</evidence>
<reference evidence="4" key="1">
    <citation type="journal article" date="2018" name="Gigascience">
        <title>Genome assembly of the Pink Ipe (Handroanthus impetiginosus, Bignoniaceae), a highly valued, ecologically keystone Neotropical timber forest tree.</title>
        <authorList>
            <person name="Silva-Junior O.B."/>
            <person name="Grattapaglia D."/>
            <person name="Novaes E."/>
            <person name="Collevatti R.G."/>
        </authorList>
    </citation>
    <scope>NUCLEOTIDE SEQUENCE [LARGE SCALE GENOMIC DNA]</scope>
    <source>
        <strain evidence="4">cv. UFG-1</strain>
    </source>
</reference>
<dbReference type="EMBL" id="NKXS01003498">
    <property type="protein sequence ID" value="PIN09590.1"/>
    <property type="molecule type" value="Genomic_DNA"/>
</dbReference>
<sequence length="468" mass="54759">MTSTGISPSKAIDYLQHIEGGAKKVAFKRKDVYNYLNKQRMLMTRDRDVNTALSLLDGMKLHDKDMIFEYTVDEVHALTSTDKTNTYCFPLVIISGVDNHYSMCVFGAALLCNETIESYQWLLQKFREAMGRKMPIFVLTDQDATIICNWHLERNAMYSIEEFESSWLTLIERHGMADHPWIIDIFKKKELWGEAYFRGHFFGMMRTTQQSESMNYLMKQCLKQRMKLIEFLKQYHLCIQKMRAAFFRNQEDSERSTPALLIDALNSLEKHAASVYTKKLFEISYDKAHGKPITVQIDWVAQKFQCDYEKLESTGLPCRHLISTFKLLCLQEFPQKCIKERWTVKIDKELQVNFPTPFPFENEQRRRFAILNRECASVCLQASQSEQATFKSLMRIQDLVQEVEDENTTNSPSKDSVQLGKVKLPTARDPKRTRLSHDVHNPKEIRCRGAPKAKQQNFRKCGYVYKVY</sequence>
<evidence type="ECO:0000313" key="3">
    <source>
        <dbReference type="EMBL" id="PIN09590.1"/>
    </source>
</evidence>
<dbReference type="Pfam" id="PF10551">
    <property type="entry name" value="MULE"/>
    <property type="match status" value="1"/>
</dbReference>
<protein>
    <recommendedName>
        <fullName evidence="2">MULE transposase domain-containing protein</fullName>
    </recommendedName>
</protein>
<keyword evidence="4" id="KW-1185">Reference proteome</keyword>
<comment type="caution">
    <text evidence="3">The sequence shown here is derived from an EMBL/GenBank/DDBJ whole genome shotgun (WGS) entry which is preliminary data.</text>
</comment>
<feature type="region of interest" description="Disordered" evidence="1">
    <location>
        <begin position="403"/>
        <end position="435"/>
    </location>
</feature>
<dbReference type="PANTHER" id="PTHR47718">
    <property type="entry name" value="OS01G0519700 PROTEIN"/>
    <property type="match status" value="1"/>
</dbReference>